<accession>A0ABT3ZP12</accession>
<name>A0ABT3ZP12_9BURK</name>
<gene>
    <name evidence="1" type="ORF">OVY01_13765</name>
</gene>
<sequence>MPAMPIATTMRPLTTPASELSPRCNHTTLPPDPAAARANLTQRVEQAAHALHAARGTALRKGWSLDDCDMTGKGPRDATLAQTRYEYVKSLIPERSSRWTSPPPLIRNPWRACAAGPAMSREAVKAQFSNRILPRPLWLPEAGQYFPVETKPIPANCIARVAAPDGAGGQASLALRLGPAGWRPLGVADAGPGTCALYRRLAVVPDLPTKPAEIRAGSTRYRGAGDLWHRLAPTGDVAVPAVRSAADVLDSVDDTQLLQTAANRFYIPMRDADGRFWLPAEAARISAIEVHDPRRERCLDAVFTLDKRVGNDTVARQYFPVLPTRMVNAAAGSSDELPAAVGHERGRGIGAIDTLLLGGGRRAHLQPAARLAQRWLTTAVIRLAGNAAGRAALAPFLDEWPAHLRARAVERITDVVTDIMLEVNAFNERNGAEMRLVDTIEGNAWFAARDGALHVTSAVLEQPVERVARVLTETLIGKMDRGSRIFPSLPDDAAILRRAGRLATYDPTIMQEVLAWPERKHVANQLAQRYVASADIHHPLSALATPRSDAFGSVDDTDNLSLLLRDSDTVMAFVSALQASDR</sequence>
<protein>
    <submittedName>
        <fullName evidence="1">Uncharacterized protein</fullName>
    </submittedName>
</protein>
<dbReference type="Proteomes" id="UP001082899">
    <property type="component" value="Unassembled WGS sequence"/>
</dbReference>
<proteinExistence type="predicted"/>
<dbReference type="EMBL" id="JAPMXC010000003">
    <property type="protein sequence ID" value="MCY0388283.1"/>
    <property type="molecule type" value="Genomic_DNA"/>
</dbReference>
<evidence type="ECO:0000313" key="1">
    <source>
        <dbReference type="EMBL" id="MCY0388283.1"/>
    </source>
</evidence>
<keyword evidence="2" id="KW-1185">Reference proteome</keyword>
<comment type="caution">
    <text evidence="1">The sequence shown here is derived from an EMBL/GenBank/DDBJ whole genome shotgun (WGS) entry which is preliminary data.</text>
</comment>
<evidence type="ECO:0000313" key="2">
    <source>
        <dbReference type="Proteomes" id="UP001082899"/>
    </source>
</evidence>
<dbReference type="RefSeq" id="WP_267848176.1">
    <property type="nucleotide sequence ID" value="NZ_JAPMXC010000003.1"/>
</dbReference>
<reference evidence="1" key="1">
    <citation type="submission" date="2022-11" db="EMBL/GenBank/DDBJ databases">
        <title>Robbsia betulipollinis sp. nov., isolated from pollen of birch (Betula pendula).</title>
        <authorList>
            <person name="Shi H."/>
            <person name="Ambika Manirajan B."/>
            <person name="Ratering S."/>
            <person name="Geissler-Plaum R."/>
            <person name="Schnell S."/>
        </authorList>
    </citation>
    <scope>NUCLEOTIDE SEQUENCE</scope>
    <source>
        <strain evidence="1">Bb-Pol-6</strain>
    </source>
</reference>
<organism evidence="1 2">
    <name type="scientific">Robbsia betulipollinis</name>
    <dbReference type="NCBI Taxonomy" id="2981849"/>
    <lineage>
        <taxon>Bacteria</taxon>
        <taxon>Pseudomonadati</taxon>
        <taxon>Pseudomonadota</taxon>
        <taxon>Betaproteobacteria</taxon>
        <taxon>Burkholderiales</taxon>
        <taxon>Burkholderiaceae</taxon>
        <taxon>Robbsia</taxon>
    </lineage>
</organism>